<keyword evidence="2" id="KW-0560">Oxidoreductase</keyword>
<evidence type="ECO:0000313" key="3">
    <source>
        <dbReference type="EMBL" id="TSH92817.1"/>
    </source>
</evidence>
<name>A0A556AIV8_9BURK</name>
<dbReference type="RefSeq" id="WP_143949183.1">
    <property type="nucleotide sequence ID" value="NZ_BAABMB010000001.1"/>
</dbReference>
<evidence type="ECO:0000313" key="4">
    <source>
        <dbReference type="Proteomes" id="UP000318405"/>
    </source>
</evidence>
<dbReference type="PRINTS" id="PR00081">
    <property type="entry name" value="GDHRDH"/>
</dbReference>
<dbReference type="EMBL" id="VLTJ01000029">
    <property type="protein sequence ID" value="TSH92817.1"/>
    <property type="molecule type" value="Genomic_DNA"/>
</dbReference>
<comment type="similarity">
    <text evidence="1">Belongs to the short-chain dehydrogenases/reductases (SDR) family.</text>
</comment>
<proteinExistence type="inferred from homology"/>
<dbReference type="PANTHER" id="PTHR42879">
    <property type="entry name" value="3-OXOACYL-(ACYL-CARRIER-PROTEIN) REDUCTASE"/>
    <property type="match status" value="1"/>
</dbReference>
<dbReference type="PANTHER" id="PTHR42879:SF2">
    <property type="entry name" value="3-OXOACYL-[ACYL-CARRIER-PROTEIN] REDUCTASE FABG"/>
    <property type="match status" value="1"/>
</dbReference>
<keyword evidence="4" id="KW-1185">Reference proteome</keyword>
<protein>
    <submittedName>
        <fullName evidence="3">SDR family oxidoreductase</fullName>
    </submittedName>
</protein>
<gene>
    <name evidence="3" type="ORF">FOZ76_15560</name>
</gene>
<dbReference type="SUPFAM" id="SSF51735">
    <property type="entry name" value="NAD(P)-binding Rossmann-fold domains"/>
    <property type="match status" value="1"/>
</dbReference>
<dbReference type="FunFam" id="3.40.50.720:FF:000173">
    <property type="entry name" value="3-oxoacyl-[acyl-carrier protein] reductase"/>
    <property type="match status" value="1"/>
</dbReference>
<reference evidence="3 4" key="1">
    <citation type="submission" date="2019-07" db="EMBL/GenBank/DDBJ databases">
        <title>Qingshengfaniella alkalisoli gen. nov., sp. nov., isolated from saline soil.</title>
        <authorList>
            <person name="Xu L."/>
            <person name="Huang X.-X."/>
            <person name="Sun J.-Q."/>
        </authorList>
    </citation>
    <scope>NUCLEOTIDE SEQUENCE [LARGE SCALE GENOMIC DNA]</scope>
    <source>
        <strain evidence="3 4">DSM 27279</strain>
    </source>
</reference>
<dbReference type="Proteomes" id="UP000318405">
    <property type="component" value="Unassembled WGS sequence"/>
</dbReference>
<dbReference type="PRINTS" id="PR00080">
    <property type="entry name" value="SDRFAMILY"/>
</dbReference>
<evidence type="ECO:0000256" key="1">
    <source>
        <dbReference type="ARBA" id="ARBA00006484"/>
    </source>
</evidence>
<sequence length="239" mass="24404">MDRNRKVLVTGASRGIGKAICARLRDDGYQVVGLARTPPAGLDGVAFHAVDLSDRAAAEAALGALAADGAFYGLVNNVGAVPLAALGEIEEADLMQAVTMNLATAIHCAQALLPGMRAAGIGRIVNIASRAALGKAGRSVYSATKAGLIGMTRTWALETAAQGITVNAVAPGPIDTEFFREANPPGAESTRRLEASIPVGRLGRPDEVAHATAYLLDARAGFVTGQTHYVCGGMTIGAA</sequence>
<dbReference type="AlphaFoldDB" id="A0A556AIV8"/>
<dbReference type="InterPro" id="IPR036291">
    <property type="entry name" value="NAD(P)-bd_dom_sf"/>
</dbReference>
<accession>A0A556AIV8</accession>
<dbReference type="InterPro" id="IPR050259">
    <property type="entry name" value="SDR"/>
</dbReference>
<dbReference type="GO" id="GO:0016491">
    <property type="term" value="F:oxidoreductase activity"/>
    <property type="evidence" value="ECO:0007669"/>
    <property type="project" value="UniProtKB-KW"/>
</dbReference>
<dbReference type="CDD" id="cd05233">
    <property type="entry name" value="SDR_c"/>
    <property type="match status" value="1"/>
</dbReference>
<comment type="caution">
    <text evidence="3">The sequence shown here is derived from an EMBL/GenBank/DDBJ whole genome shotgun (WGS) entry which is preliminary data.</text>
</comment>
<dbReference type="PROSITE" id="PS00061">
    <property type="entry name" value="ADH_SHORT"/>
    <property type="match status" value="1"/>
</dbReference>
<dbReference type="GO" id="GO:0032787">
    <property type="term" value="P:monocarboxylic acid metabolic process"/>
    <property type="evidence" value="ECO:0007669"/>
    <property type="project" value="UniProtKB-ARBA"/>
</dbReference>
<organism evidence="3 4">
    <name type="scientific">Verticiella sediminum</name>
    <dbReference type="NCBI Taxonomy" id="1247510"/>
    <lineage>
        <taxon>Bacteria</taxon>
        <taxon>Pseudomonadati</taxon>
        <taxon>Pseudomonadota</taxon>
        <taxon>Betaproteobacteria</taxon>
        <taxon>Burkholderiales</taxon>
        <taxon>Alcaligenaceae</taxon>
        <taxon>Verticiella</taxon>
    </lineage>
</organism>
<dbReference type="OrthoDB" id="8665216at2"/>
<dbReference type="Gene3D" id="3.40.50.720">
    <property type="entry name" value="NAD(P)-binding Rossmann-like Domain"/>
    <property type="match status" value="1"/>
</dbReference>
<dbReference type="Pfam" id="PF13561">
    <property type="entry name" value="adh_short_C2"/>
    <property type="match status" value="1"/>
</dbReference>
<dbReference type="InterPro" id="IPR020904">
    <property type="entry name" value="Sc_DH/Rdtase_CS"/>
</dbReference>
<dbReference type="InterPro" id="IPR002347">
    <property type="entry name" value="SDR_fam"/>
</dbReference>
<evidence type="ECO:0000256" key="2">
    <source>
        <dbReference type="ARBA" id="ARBA00023002"/>
    </source>
</evidence>